<sequence>MEEQKSNPGIKWAKWLVLAIGIAILAVVWILNGGLKQTPSPSPSSFPNATSSTSTNNAAVPPQPRSAVNIKAESGKFVPDSFTAQKGKVLTINLTAVDNTYDFGFEDPKLGFNVIVKKGETKSFGFDTSDKKPGDYKFHCIQYCPKTGMEGVLTIQ</sequence>
<evidence type="ECO:0000313" key="5">
    <source>
        <dbReference type="Proteomes" id="UP000228867"/>
    </source>
</evidence>
<feature type="transmembrane region" description="Helical" evidence="2">
    <location>
        <begin position="12"/>
        <end position="31"/>
    </location>
</feature>
<evidence type="ECO:0000313" key="4">
    <source>
        <dbReference type="EMBL" id="PIR07482.1"/>
    </source>
</evidence>
<dbReference type="InterPro" id="IPR008972">
    <property type="entry name" value="Cupredoxin"/>
</dbReference>
<dbReference type="SUPFAM" id="SSF49503">
    <property type="entry name" value="Cupredoxins"/>
    <property type="match status" value="1"/>
</dbReference>
<feature type="compositionally biased region" description="Low complexity" evidence="1">
    <location>
        <begin position="43"/>
        <end position="59"/>
    </location>
</feature>
<keyword evidence="2" id="KW-0812">Transmembrane</keyword>
<organism evidence="4 5">
    <name type="scientific">Candidatus Jorgensenbacteria bacterium CG11_big_fil_rev_8_21_14_0_20_38_23</name>
    <dbReference type="NCBI Taxonomy" id="1974594"/>
    <lineage>
        <taxon>Bacteria</taxon>
        <taxon>Candidatus Joergenseniibacteriota</taxon>
    </lineage>
</organism>
<dbReference type="EMBL" id="PCWR01000019">
    <property type="protein sequence ID" value="PIR07482.1"/>
    <property type="molecule type" value="Genomic_DNA"/>
</dbReference>
<dbReference type="Pfam" id="PF13473">
    <property type="entry name" value="Cupredoxin_1"/>
    <property type="match status" value="1"/>
</dbReference>
<evidence type="ECO:0000256" key="1">
    <source>
        <dbReference type="SAM" id="MobiDB-lite"/>
    </source>
</evidence>
<proteinExistence type="predicted"/>
<protein>
    <recommendedName>
        <fullName evidence="3">EfeO-type cupredoxin-like domain-containing protein</fullName>
    </recommendedName>
</protein>
<dbReference type="Proteomes" id="UP000228867">
    <property type="component" value="Unassembled WGS sequence"/>
</dbReference>
<gene>
    <name evidence="4" type="ORF">COV54_00795</name>
</gene>
<name>A0A2H0NF15_9BACT</name>
<reference evidence="4 5" key="1">
    <citation type="submission" date="2017-09" db="EMBL/GenBank/DDBJ databases">
        <title>Depth-based differentiation of microbial function through sediment-hosted aquifers and enrichment of novel symbionts in the deep terrestrial subsurface.</title>
        <authorList>
            <person name="Probst A.J."/>
            <person name="Ladd B."/>
            <person name="Jarett J.K."/>
            <person name="Geller-Mcgrath D.E."/>
            <person name="Sieber C.M."/>
            <person name="Emerson J.B."/>
            <person name="Anantharaman K."/>
            <person name="Thomas B.C."/>
            <person name="Malmstrom R."/>
            <person name="Stieglmeier M."/>
            <person name="Klingl A."/>
            <person name="Woyke T."/>
            <person name="Ryan C.M."/>
            <person name="Banfield J.F."/>
        </authorList>
    </citation>
    <scope>NUCLEOTIDE SEQUENCE [LARGE SCALE GENOMIC DNA]</scope>
    <source>
        <strain evidence="4">CG11_big_fil_rev_8_21_14_0_20_38_23</strain>
    </source>
</reference>
<keyword evidence="2" id="KW-0472">Membrane</keyword>
<feature type="domain" description="EfeO-type cupredoxin-like" evidence="3">
    <location>
        <begin position="62"/>
        <end position="154"/>
    </location>
</feature>
<keyword evidence="2" id="KW-1133">Transmembrane helix</keyword>
<evidence type="ECO:0000259" key="3">
    <source>
        <dbReference type="Pfam" id="PF13473"/>
    </source>
</evidence>
<evidence type="ECO:0000256" key="2">
    <source>
        <dbReference type="SAM" id="Phobius"/>
    </source>
</evidence>
<dbReference type="InterPro" id="IPR028096">
    <property type="entry name" value="EfeO_Cupredoxin"/>
</dbReference>
<accession>A0A2H0NF15</accession>
<comment type="caution">
    <text evidence="4">The sequence shown here is derived from an EMBL/GenBank/DDBJ whole genome shotgun (WGS) entry which is preliminary data.</text>
</comment>
<dbReference type="AlphaFoldDB" id="A0A2H0NF15"/>
<feature type="region of interest" description="Disordered" evidence="1">
    <location>
        <begin position="40"/>
        <end position="65"/>
    </location>
</feature>
<dbReference type="Gene3D" id="2.60.40.420">
    <property type="entry name" value="Cupredoxins - blue copper proteins"/>
    <property type="match status" value="1"/>
</dbReference>